<name>A0A9E5DG26_9EURY</name>
<evidence type="ECO:0000313" key="2">
    <source>
        <dbReference type="EMBL" id="MCT8338310.1"/>
    </source>
</evidence>
<gene>
    <name evidence="2" type="primary">cas3</name>
    <name evidence="2" type="ORF">FKB36_12645</name>
</gene>
<proteinExistence type="predicted"/>
<keyword evidence="3" id="KW-1185">Reference proteome</keyword>
<evidence type="ECO:0000259" key="1">
    <source>
        <dbReference type="PROSITE" id="PS51192"/>
    </source>
</evidence>
<dbReference type="NCBIfam" id="TIGR03158">
    <property type="entry name" value="cas3_cyano"/>
    <property type="match status" value="1"/>
</dbReference>
<dbReference type="EMBL" id="VHLL01000012">
    <property type="protein sequence ID" value="MCT8338310.1"/>
    <property type="molecule type" value="Genomic_DNA"/>
</dbReference>
<organism evidence="2 3">
    <name type="scientific">Methanoculleus formosensis</name>
    <dbReference type="NCBI Taxonomy" id="2590886"/>
    <lineage>
        <taxon>Archaea</taxon>
        <taxon>Methanobacteriati</taxon>
        <taxon>Methanobacteriota</taxon>
        <taxon>Stenosarchaea group</taxon>
        <taxon>Methanomicrobia</taxon>
        <taxon>Methanomicrobiales</taxon>
        <taxon>Methanomicrobiaceae</taxon>
        <taxon>Methanoculleus</taxon>
    </lineage>
</organism>
<dbReference type="PANTHER" id="PTHR47957">
    <property type="entry name" value="ATP-DEPENDENT HELICASE HRQ1"/>
    <property type="match status" value="1"/>
</dbReference>
<protein>
    <submittedName>
        <fullName evidence="2">Type I-D CRISPR-associated helicase Cas3</fullName>
    </submittedName>
</protein>
<dbReference type="PANTHER" id="PTHR47957:SF3">
    <property type="entry name" value="ATP-DEPENDENT HELICASE HRQ1"/>
    <property type="match status" value="1"/>
</dbReference>
<dbReference type="Pfam" id="PF00270">
    <property type="entry name" value="DEAD"/>
    <property type="match status" value="1"/>
</dbReference>
<dbReference type="AlphaFoldDB" id="A0A9E5DG26"/>
<reference evidence="2" key="1">
    <citation type="submission" date="2019-06" db="EMBL/GenBank/DDBJ databases">
        <title>Methanoculleus strain from Tamsui River, Taipei, Taiwan.</title>
        <authorList>
            <person name="You Y.-T."/>
            <person name="Chen S.-C."/>
            <person name="Lai S.-J."/>
            <person name="Lee Y.-C."/>
            <person name="Lai M.-C."/>
        </authorList>
    </citation>
    <scope>NUCLEOTIDE SEQUENCE</scope>
    <source>
        <strain evidence="2">Afa-1</strain>
    </source>
</reference>
<dbReference type="Proteomes" id="UP001065682">
    <property type="component" value="Unassembled WGS sequence"/>
</dbReference>
<feature type="domain" description="Helicase ATP-binding" evidence="1">
    <location>
        <begin position="54"/>
        <end position="249"/>
    </location>
</feature>
<dbReference type="GO" id="GO:0043138">
    <property type="term" value="F:3'-5' DNA helicase activity"/>
    <property type="evidence" value="ECO:0007669"/>
    <property type="project" value="TreeGrafter"/>
</dbReference>
<dbReference type="InterPro" id="IPR011545">
    <property type="entry name" value="DEAD/DEAH_box_helicase_dom"/>
</dbReference>
<dbReference type="GO" id="GO:0003676">
    <property type="term" value="F:nucleic acid binding"/>
    <property type="evidence" value="ECO:0007669"/>
    <property type="project" value="InterPro"/>
</dbReference>
<sequence length="710" mass="80752">MRSSRRQVCAPGKHPVPSEVPGVIVEGLSIPRYDAEPLLDSFLPYGHQVVVRETIRNHDEFFLFVTAPTGSGKTDSWAIPALSGNLGVVMALYPTNALAEDQFRTLSSLRNHLGSQTPVEFVTSKTLGIMRDKAGMRMTRGDILEDLLRSMYRAGSGIVVTNPDIFIYAIKNYYYNKYLSSALKSFVTTVVFDEFHLYDLRQRDLILFILHDLLSSGSAGMRKFIFLSATPEPSLLEKVRDVIGVQPIVADVFCGQPVVDERLILPEVDIDFRHGKRFRAGESIVAHLGDFLEFREGFRTAVILDSAIEVELVSETLRNQTDLEICEVSGFRKDPIDEPFDILVGNKAVEVGIDFKGDTAIQRLVFSSNTVSEFLQRFGRLRNPQPDVRYKALCYAPAGVVQHFSGYERMSRQELENDLRRTMQDPRVFENFRWRYGYLEAWEYIYRNATGIGAREARVIKHLRAFPPSQGGVPQDIRSGYIDRGLSLIYLHYLKDGGINPREAWKLLPKLEKMSDACLDIIEELGNFRGSELSLAYYQVQTGTIGTYNLFFLLRWADLELVDRRTFLRRIPGEKVREAKEVLDRALGCAIIHRMNDRPRRVSLDGARLPQMDETEASRKPAKALGIRPVVRSQDQDERPLNLVDVSREIGKQGLFCRYLSHSGFISKRLYDLDDYTFLMNFKDGSLALGIDALYVDCAVHDLYQRREGP</sequence>
<accession>A0A9E5DG26</accession>
<dbReference type="InterPro" id="IPR017575">
    <property type="entry name" value="CRISPR-assoc_helicase_Cas3"/>
</dbReference>
<comment type="caution">
    <text evidence="2">The sequence shown here is derived from an EMBL/GenBank/DDBJ whole genome shotgun (WGS) entry which is preliminary data.</text>
</comment>
<dbReference type="GO" id="GO:0036297">
    <property type="term" value="P:interstrand cross-link repair"/>
    <property type="evidence" value="ECO:0007669"/>
    <property type="project" value="TreeGrafter"/>
</dbReference>
<dbReference type="SMART" id="SM00487">
    <property type="entry name" value="DEXDc"/>
    <property type="match status" value="1"/>
</dbReference>
<dbReference type="Gene3D" id="3.40.50.300">
    <property type="entry name" value="P-loop containing nucleotide triphosphate hydrolases"/>
    <property type="match status" value="1"/>
</dbReference>
<dbReference type="InterPro" id="IPR027417">
    <property type="entry name" value="P-loop_NTPase"/>
</dbReference>
<dbReference type="GO" id="GO:0005524">
    <property type="term" value="F:ATP binding"/>
    <property type="evidence" value="ECO:0007669"/>
    <property type="project" value="InterPro"/>
</dbReference>
<dbReference type="InterPro" id="IPR014001">
    <property type="entry name" value="Helicase_ATP-bd"/>
</dbReference>
<dbReference type="SUPFAM" id="SSF52540">
    <property type="entry name" value="P-loop containing nucleoside triphosphate hydrolases"/>
    <property type="match status" value="1"/>
</dbReference>
<dbReference type="PROSITE" id="PS51192">
    <property type="entry name" value="HELICASE_ATP_BIND_1"/>
    <property type="match status" value="1"/>
</dbReference>
<dbReference type="GO" id="GO:0006289">
    <property type="term" value="P:nucleotide-excision repair"/>
    <property type="evidence" value="ECO:0007669"/>
    <property type="project" value="TreeGrafter"/>
</dbReference>
<evidence type="ECO:0000313" key="3">
    <source>
        <dbReference type="Proteomes" id="UP001065682"/>
    </source>
</evidence>